<dbReference type="SUPFAM" id="SSF74650">
    <property type="entry name" value="Galactose mutarotase-like"/>
    <property type="match status" value="1"/>
</dbReference>
<keyword evidence="7" id="KW-0456">Lyase</keyword>
<evidence type="ECO:0000256" key="1">
    <source>
        <dbReference type="ARBA" id="ARBA00001324"/>
    </source>
</evidence>
<dbReference type="GO" id="GO:0005576">
    <property type="term" value="C:extracellular region"/>
    <property type="evidence" value="ECO:0007669"/>
    <property type="project" value="UniProtKB-SubCell"/>
</dbReference>
<keyword evidence="6 8" id="KW-0732">Signal</keyword>
<dbReference type="InterPro" id="IPR029413">
    <property type="entry name" value="RG-lyase_II"/>
</dbReference>
<dbReference type="SUPFAM" id="SSF49785">
    <property type="entry name" value="Galactose-binding domain-like"/>
    <property type="match status" value="1"/>
</dbReference>
<evidence type="ECO:0000256" key="4">
    <source>
        <dbReference type="ARBA" id="ARBA00012437"/>
    </source>
</evidence>
<proteinExistence type="inferred from homology"/>
<dbReference type="FunFam" id="2.60.40.1120:FF:000033">
    <property type="entry name" value="Rhamnogalacturonate lyase B"/>
    <property type="match status" value="1"/>
</dbReference>
<evidence type="ECO:0000259" key="10">
    <source>
        <dbReference type="Pfam" id="PF14686"/>
    </source>
</evidence>
<protein>
    <recommendedName>
        <fullName evidence="4">rhamnogalacturonan endolyase</fullName>
        <ecNumber evidence="4">4.2.2.23</ecNumber>
    </recommendedName>
</protein>
<gene>
    <name evidence="11" type="ORF">LSALG_LOCUS6967</name>
</gene>
<dbReference type="Proteomes" id="UP001177003">
    <property type="component" value="Chromosome 1"/>
</dbReference>
<evidence type="ECO:0000313" key="11">
    <source>
        <dbReference type="EMBL" id="CAI9266408.1"/>
    </source>
</evidence>
<dbReference type="AlphaFoldDB" id="A0AA35VCK2"/>
<sequence>MHPRLFFLSAFSFYLLSTCSYITRAQKSSIATTGVVMSNGIVQVTLQNPEGHITRIQYKGIDNLLEVQKNESNRGYWDVVWSPPGSTRTEGTLESVTGTICKVIKETQDQVEVSFSRTWNFPLKGKSVPLKIDKRYIMLRGSSGFYTYAIFEHVKGWPSFDLQATRVAFKLRRDKFHYMAMSDDDRQRDMPLPEDRLPERSKTLDYPEAVLLVDPVDPKFKGQVDDKYQYTCELKDLRVHGWICKDPAVGFWQITPSNEFRVGGPIKQELTSHVGPTTLSIFSSAHYGGNDMVIKFKENESWKKVLGPIFIYLNTIPNGKNPYTLWNDAKHQMSIEVNRWPYDFPASPDFQSARQRGEVNGRLLVQDSLINSPANGAYIGLAPPGDVGSWQRETKQYQFWTKANKEGYFTIKNIIAGEYNLYAWVPGFIGDFKNSKIINITPGIKINMGELVYHPPRYGPTLWAIGFPDRTAAEFHIPDPQPKYANNFLLQGPNRFRQYGLWNKYSELYPHQDLVYTIGESNYRKDFFFAHVLREADDGTYKRTTWTIKFRLDHLNESGTYVLRLALASAHQSNLMVRINDLNNDPLFSTGFIGGDNAIARHGIHGLYWLFSIKIPGSHLSSHGTNSIYLTQASNKTRFQGVMYDYIRLEGPRSSTVNKIS</sequence>
<evidence type="ECO:0000256" key="8">
    <source>
        <dbReference type="SAM" id="SignalP"/>
    </source>
</evidence>
<feature type="domain" description="Rhamnogalacturonan lyase" evidence="9">
    <location>
        <begin position="461"/>
        <end position="649"/>
    </location>
</feature>
<dbReference type="InterPro" id="IPR029411">
    <property type="entry name" value="RG-lyase_III"/>
</dbReference>
<dbReference type="InterPro" id="IPR051850">
    <property type="entry name" value="Polysacch_Lyase_4"/>
</dbReference>
<reference evidence="11" key="1">
    <citation type="submission" date="2023-04" db="EMBL/GenBank/DDBJ databases">
        <authorList>
            <person name="Vijverberg K."/>
            <person name="Xiong W."/>
            <person name="Schranz E."/>
        </authorList>
    </citation>
    <scope>NUCLEOTIDE SEQUENCE</scope>
</reference>
<evidence type="ECO:0000256" key="3">
    <source>
        <dbReference type="ARBA" id="ARBA00010418"/>
    </source>
</evidence>
<evidence type="ECO:0000256" key="5">
    <source>
        <dbReference type="ARBA" id="ARBA00022525"/>
    </source>
</evidence>
<dbReference type="SUPFAM" id="SSF49452">
    <property type="entry name" value="Starch-binding domain-like"/>
    <property type="match status" value="1"/>
</dbReference>
<evidence type="ECO:0000256" key="6">
    <source>
        <dbReference type="ARBA" id="ARBA00022729"/>
    </source>
</evidence>
<accession>A0AA35VCK2</accession>
<name>A0AA35VCK2_LACSI</name>
<comment type="subcellular location">
    <subcellularLocation>
        <location evidence="2">Secreted</location>
    </subcellularLocation>
</comment>
<evidence type="ECO:0000259" key="9">
    <source>
        <dbReference type="Pfam" id="PF14683"/>
    </source>
</evidence>
<comment type="catalytic activity">
    <reaction evidence="1">
        <text>Endotype eliminative cleavage of L-alpha-rhamnopyranosyl-(1-&gt;4)-alpha-D-galactopyranosyluronic acid bonds of rhamnogalacturonan I domains in ramified hairy regions of pectin leaving L-rhamnopyranose at the reducing end and 4-deoxy-4,5-unsaturated D-galactopyranosyluronic acid at the non-reducing end.</text>
        <dbReference type="EC" id="4.2.2.23"/>
    </reaction>
</comment>
<comment type="similarity">
    <text evidence="3">Belongs to the polysaccharide lyase 4 family.</text>
</comment>
<dbReference type="GO" id="GO:0102210">
    <property type="term" value="F:rhamnogalacturonan endolyase activity"/>
    <property type="evidence" value="ECO:0007669"/>
    <property type="project" value="UniProtKB-EC"/>
</dbReference>
<feature type="domain" description="Rhamnogalacturonan lyase" evidence="10">
    <location>
        <begin position="375"/>
        <end position="446"/>
    </location>
</feature>
<dbReference type="CDD" id="cd10317">
    <property type="entry name" value="RGL4_C"/>
    <property type="match status" value="1"/>
</dbReference>
<dbReference type="EMBL" id="OX465077">
    <property type="protein sequence ID" value="CAI9266408.1"/>
    <property type="molecule type" value="Genomic_DNA"/>
</dbReference>
<feature type="signal peptide" evidence="8">
    <location>
        <begin position="1"/>
        <end position="25"/>
    </location>
</feature>
<dbReference type="CDD" id="cd10320">
    <property type="entry name" value="RGL4_N"/>
    <property type="match status" value="1"/>
</dbReference>
<dbReference type="Gene3D" id="2.60.40.1120">
    <property type="entry name" value="Carboxypeptidase-like, regulatory domain"/>
    <property type="match status" value="1"/>
</dbReference>
<dbReference type="GO" id="GO:0030246">
    <property type="term" value="F:carbohydrate binding"/>
    <property type="evidence" value="ECO:0007669"/>
    <property type="project" value="InterPro"/>
</dbReference>
<dbReference type="InterPro" id="IPR011013">
    <property type="entry name" value="Gal_mutarotase_sf_dom"/>
</dbReference>
<organism evidence="11 12">
    <name type="scientific">Lactuca saligna</name>
    <name type="common">Willowleaf lettuce</name>
    <dbReference type="NCBI Taxonomy" id="75948"/>
    <lineage>
        <taxon>Eukaryota</taxon>
        <taxon>Viridiplantae</taxon>
        <taxon>Streptophyta</taxon>
        <taxon>Embryophyta</taxon>
        <taxon>Tracheophyta</taxon>
        <taxon>Spermatophyta</taxon>
        <taxon>Magnoliopsida</taxon>
        <taxon>eudicotyledons</taxon>
        <taxon>Gunneridae</taxon>
        <taxon>Pentapetalae</taxon>
        <taxon>asterids</taxon>
        <taxon>campanulids</taxon>
        <taxon>Asterales</taxon>
        <taxon>Asteraceae</taxon>
        <taxon>Cichorioideae</taxon>
        <taxon>Cichorieae</taxon>
        <taxon>Lactucinae</taxon>
        <taxon>Lactuca</taxon>
    </lineage>
</organism>
<dbReference type="InterPro" id="IPR014718">
    <property type="entry name" value="GH-type_carb-bd"/>
</dbReference>
<evidence type="ECO:0000256" key="7">
    <source>
        <dbReference type="ARBA" id="ARBA00023239"/>
    </source>
</evidence>
<dbReference type="Pfam" id="PF14683">
    <property type="entry name" value="CBM-like"/>
    <property type="match status" value="1"/>
</dbReference>
<keyword evidence="12" id="KW-1185">Reference proteome</keyword>
<dbReference type="Pfam" id="PF14686">
    <property type="entry name" value="fn3_3"/>
    <property type="match status" value="1"/>
</dbReference>
<dbReference type="PANTHER" id="PTHR32018">
    <property type="entry name" value="RHAMNOGALACTURONATE LYASE FAMILY PROTEIN"/>
    <property type="match status" value="1"/>
</dbReference>
<evidence type="ECO:0000313" key="12">
    <source>
        <dbReference type="Proteomes" id="UP001177003"/>
    </source>
</evidence>
<evidence type="ECO:0000256" key="2">
    <source>
        <dbReference type="ARBA" id="ARBA00004613"/>
    </source>
</evidence>
<feature type="chain" id="PRO_5041466246" description="rhamnogalacturonan endolyase" evidence="8">
    <location>
        <begin position="26"/>
        <end position="661"/>
    </location>
</feature>
<dbReference type="InterPro" id="IPR008979">
    <property type="entry name" value="Galactose-bd-like_sf"/>
</dbReference>
<dbReference type="GO" id="GO:0005975">
    <property type="term" value="P:carbohydrate metabolic process"/>
    <property type="evidence" value="ECO:0007669"/>
    <property type="project" value="InterPro"/>
</dbReference>
<dbReference type="InterPro" id="IPR010325">
    <property type="entry name" value="Rhamnogal_lyase"/>
</dbReference>
<dbReference type="Gene3D" id="2.60.120.260">
    <property type="entry name" value="Galactose-binding domain-like"/>
    <property type="match status" value="1"/>
</dbReference>
<dbReference type="PANTHER" id="PTHR32018:SF41">
    <property type="entry name" value="RHAMNOGALACTURONAN ENDOLYASE"/>
    <property type="match status" value="1"/>
</dbReference>
<dbReference type="EC" id="4.2.2.23" evidence="4"/>
<dbReference type="Pfam" id="PF06045">
    <property type="entry name" value="Rhamnogal_lyase"/>
    <property type="match status" value="1"/>
</dbReference>
<dbReference type="InterPro" id="IPR013784">
    <property type="entry name" value="Carb-bd-like_fold"/>
</dbReference>
<dbReference type="Gene3D" id="2.70.98.10">
    <property type="match status" value="1"/>
</dbReference>
<keyword evidence="5" id="KW-0964">Secreted</keyword>
<dbReference type="CDD" id="cd10316">
    <property type="entry name" value="RGL4_M"/>
    <property type="match status" value="1"/>
</dbReference>